<evidence type="ECO:0000313" key="1">
    <source>
        <dbReference type="EMBL" id="KAJ6971636.1"/>
    </source>
</evidence>
<name>A0AAD6LR03_9ROSI</name>
<dbReference type="EMBL" id="JAQIZT010000014">
    <property type="protein sequence ID" value="KAJ6971636.1"/>
    <property type="molecule type" value="Genomic_DNA"/>
</dbReference>
<proteinExistence type="predicted"/>
<evidence type="ECO:0000313" key="2">
    <source>
        <dbReference type="Proteomes" id="UP001164929"/>
    </source>
</evidence>
<gene>
    <name evidence="1" type="ORF">NC653_032226</name>
</gene>
<keyword evidence="2" id="KW-1185">Reference proteome</keyword>
<accession>A0AAD6LR03</accession>
<dbReference type="AlphaFoldDB" id="A0AAD6LR03"/>
<comment type="caution">
    <text evidence="1">The sequence shown here is derived from an EMBL/GenBank/DDBJ whole genome shotgun (WGS) entry which is preliminary data.</text>
</comment>
<reference evidence="1" key="1">
    <citation type="journal article" date="2023" name="Mol. Ecol. Resour.">
        <title>Chromosome-level genome assembly of a triploid poplar Populus alba 'Berolinensis'.</title>
        <authorList>
            <person name="Chen S."/>
            <person name="Yu Y."/>
            <person name="Wang X."/>
            <person name="Wang S."/>
            <person name="Zhang T."/>
            <person name="Zhou Y."/>
            <person name="He R."/>
            <person name="Meng N."/>
            <person name="Wang Y."/>
            <person name="Liu W."/>
            <person name="Liu Z."/>
            <person name="Liu J."/>
            <person name="Guo Q."/>
            <person name="Huang H."/>
            <person name="Sederoff R.R."/>
            <person name="Wang G."/>
            <person name="Qu G."/>
            <person name="Chen S."/>
        </authorList>
    </citation>
    <scope>NUCLEOTIDE SEQUENCE</scope>
    <source>
        <strain evidence="1">SC-2020</strain>
    </source>
</reference>
<organism evidence="1 2">
    <name type="scientific">Populus alba x Populus x berolinensis</name>
    <dbReference type="NCBI Taxonomy" id="444605"/>
    <lineage>
        <taxon>Eukaryota</taxon>
        <taxon>Viridiplantae</taxon>
        <taxon>Streptophyta</taxon>
        <taxon>Embryophyta</taxon>
        <taxon>Tracheophyta</taxon>
        <taxon>Spermatophyta</taxon>
        <taxon>Magnoliopsida</taxon>
        <taxon>eudicotyledons</taxon>
        <taxon>Gunneridae</taxon>
        <taxon>Pentapetalae</taxon>
        <taxon>rosids</taxon>
        <taxon>fabids</taxon>
        <taxon>Malpighiales</taxon>
        <taxon>Salicaceae</taxon>
        <taxon>Saliceae</taxon>
        <taxon>Populus</taxon>
    </lineage>
</organism>
<dbReference type="Proteomes" id="UP001164929">
    <property type="component" value="Chromosome 14"/>
</dbReference>
<protein>
    <submittedName>
        <fullName evidence="1">Uncharacterized protein</fullName>
    </submittedName>
</protein>
<sequence>MECRTITNRSLQRDRQHSSYEKVKSKYNQFGAENIHYTLGKEQQWILAILPFFPFPSSSTLVPLSPLSHFYLYSASANYVHSYAVNRKGTEVHYTKRNIKLEQEKKKTENLKTKKKISESEIHTKPNFLAVRSHKCLRYLG</sequence>